<accession>A0ABW6A4G3</accession>
<reference evidence="3" key="1">
    <citation type="journal article" date="2019" name="Int. J. Syst. Evol. Microbiol.">
        <title>The Global Catalogue of Microorganisms (GCM) 10K type strain sequencing project: providing services to taxonomists for standard genome sequencing and annotation.</title>
        <authorList>
            <consortium name="The Broad Institute Genomics Platform"/>
            <consortium name="The Broad Institute Genome Sequencing Center for Infectious Disease"/>
            <person name="Wu L."/>
            <person name="Ma J."/>
        </authorList>
    </citation>
    <scope>NUCLEOTIDE SEQUENCE [LARGE SCALE GENOMIC DNA]</scope>
    <source>
        <strain evidence="3">KCTC 23299</strain>
    </source>
</reference>
<evidence type="ECO:0000313" key="3">
    <source>
        <dbReference type="Proteomes" id="UP001597511"/>
    </source>
</evidence>
<dbReference type="Gene3D" id="1.20.120.450">
    <property type="entry name" value="dinb family like domain"/>
    <property type="match status" value="1"/>
</dbReference>
<dbReference type="Proteomes" id="UP001597511">
    <property type="component" value="Unassembled WGS sequence"/>
</dbReference>
<proteinExistence type="predicted"/>
<gene>
    <name evidence="2" type="ORF">ACFS6H_03860</name>
</gene>
<dbReference type="InterPro" id="IPR024775">
    <property type="entry name" value="DinB-like"/>
</dbReference>
<name>A0ABW6A4G3_9BACT</name>
<dbReference type="RefSeq" id="WP_386095406.1">
    <property type="nucleotide sequence ID" value="NZ_JBHUOZ010000001.1"/>
</dbReference>
<sequence length="165" mass="19066">MQQLPSSISTRLHYQHKSLIELIDGLSDTQVRQHSNTGQWNILENIVHITLFQNVIAERLQQILTTAEPQLSRYVVEADPAFHEKCRLTTSEIIKELLGARKSLTLFVERIPNEQLSLSGLHPEYGEMTIVQWLNFFLLYEAKLLFEIFKLASKVKMTQNLSMAE</sequence>
<comment type="caution">
    <text evidence="2">The sequence shown here is derived from an EMBL/GenBank/DDBJ whole genome shotgun (WGS) entry which is preliminary data.</text>
</comment>
<dbReference type="SUPFAM" id="SSF109854">
    <property type="entry name" value="DinB/YfiT-like putative metalloenzymes"/>
    <property type="match status" value="1"/>
</dbReference>
<evidence type="ECO:0000313" key="2">
    <source>
        <dbReference type="EMBL" id="MFD2918833.1"/>
    </source>
</evidence>
<dbReference type="EMBL" id="JBHUOZ010000001">
    <property type="protein sequence ID" value="MFD2918833.1"/>
    <property type="molecule type" value="Genomic_DNA"/>
</dbReference>
<feature type="domain" description="DinB-like" evidence="1">
    <location>
        <begin position="13"/>
        <end position="138"/>
    </location>
</feature>
<dbReference type="Pfam" id="PF12867">
    <property type="entry name" value="DinB_2"/>
    <property type="match status" value="1"/>
</dbReference>
<evidence type="ECO:0000259" key="1">
    <source>
        <dbReference type="Pfam" id="PF12867"/>
    </source>
</evidence>
<dbReference type="InterPro" id="IPR034660">
    <property type="entry name" value="DinB/YfiT-like"/>
</dbReference>
<organism evidence="2 3">
    <name type="scientific">Terrimonas rubra</name>
    <dbReference type="NCBI Taxonomy" id="1035890"/>
    <lineage>
        <taxon>Bacteria</taxon>
        <taxon>Pseudomonadati</taxon>
        <taxon>Bacteroidota</taxon>
        <taxon>Chitinophagia</taxon>
        <taxon>Chitinophagales</taxon>
        <taxon>Chitinophagaceae</taxon>
        <taxon>Terrimonas</taxon>
    </lineage>
</organism>
<keyword evidence="3" id="KW-1185">Reference proteome</keyword>
<protein>
    <submittedName>
        <fullName evidence="2">DinB family protein</fullName>
    </submittedName>
</protein>